<evidence type="ECO:0000256" key="1">
    <source>
        <dbReference type="SAM" id="MobiDB-lite"/>
    </source>
</evidence>
<sequence>MEPTVTPPPEPEAPFGDTSLSHNIVNVETEEKEEEEEYSDSGSARTGVDLIFVASGDDDIYNGADGVVERTKVELPEEYAKSVMVLTCDSKAEGGSCDVYLIGTAHVSEESCREVEAIVSYMKPEVVFVELCASRLSILTPQTLKVPTAWEMIDMWKKKHNPFGIAYGWFLAKACFLCFTLIFLQLIYKLDVLPGAEFRVAYEEAVKYGGQVILGDRPVQQITLKRTWAKMPLWHKVKFLYGLVFQAVFLPSPEELDKMLKAMNDVDMLTLVIQQMSKEFPSLMDTLVHERDKYMACMLSRVASEHGSVVAVVGRGHLQGIKKNWDQPINMKDLLEIPTNKSVFTVKNVLKSLAILVVGAAIVSRIYLARTS</sequence>
<keyword evidence="2" id="KW-0472">Membrane</keyword>
<dbReference type="Pfam" id="PF01963">
    <property type="entry name" value="TraB_PrgY_gumN"/>
    <property type="match status" value="1"/>
</dbReference>
<organism evidence="3 4">
    <name type="scientific">Brassica carinata</name>
    <name type="common">Ethiopian mustard</name>
    <name type="synonym">Abyssinian cabbage</name>
    <dbReference type="NCBI Taxonomy" id="52824"/>
    <lineage>
        <taxon>Eukaryota</taxon>
        <taxon>Viridiplantae</taxon>
        <taxon>Streptophyta</taxon>
        <taxon>Embryophyta</taxon>
        <taxon>Tracheophyta</taxon>
        <taxon>Spermatophyta</taxon>
        <taxon>Magnoliopsida</taxon>
        <taxon>eudicotyledons</taxon>
        <taxon>Gunneridae</taxon>
        <taxon>Pentapetalae</taxon>
        <taxon>rosids</taxon>
        <taxon>malvids</taxon>
        <taxon>Brassicales</taxon>
        <taxon>Brassicaceae</taxon>
        <taxon>Brassiceae</taxon>
        <taxon>Brassica</taxon>
    </lineage>
</organism>
<evidence type="ECO:0008006" key="5">
    <source>
        <dbReference type="Google" id="ProtNLM"/>
    </source>
</evidence>
<dbReference type="Proteomes" id="UP000886595">
    <property type="component" value="Unassembled WGS sequence"/>
</dbReference>
<dbReference type="GO" id="GO:0005741">
    <property type="term" value="C:mitochondrial outer membrane"/>
    <property type="evidence" value="ECO:0007669"/>
    <property type="project" value="TreeGrafter"/>
</dbReference>
<dbReference type="CDD" id="cd14726">
    <property type="entry name" value="TraB_PrgY-like"/>
    <property type="match status" value="1"/>
</dbReference>
<evidence type="ECO:0000313" key="3">
    <source>
        <dbReference type="EMBL" id="KAG2327746.1"/>
    </source>
</evidence>
<dbReference type="InterPro" id="IPR046345">
    <property type="entry name" value="TraB_PrgY-like"/>
</dbReference>
<feature type="transmembrane region" description="Helical" evidence="2">
    <location>
        <begin position="349"/>
        <end position="368"/>
    </location>
</feature>
<proteinExistence type="predicted"/>
<dbReference type="AlphaFoldDB" id="A0A8X7WDY5"/>
<comment type="caution">
    <text evidence="3">The sequence shown here is derived from an EMBL/GenBank/DDBJ whole genome shotgun (WGS) entry which is preliminary data.</text>
</comment>
<evidence type="ECO:0000313" key="4">
    <source>
        <dbReference type="Proteomes" id="UP000886595"/>
    </source>
</evidence>
<gene>
    <name evidence="3" type="ORF">Bca52824_010474</name>
</gene>
<dbReference type="PANTHER" id="PTHR21530">
    <property type="entry name" value="PHEROMONE SHUTDOWN PROTEIN"/>
    <property type="match status" value="1"/>
</dbReference>
<dbReference type="OrthoDB" id="48306at2759"/>
<keyword evidence="4" id="KW-1185">Reference proteome</keyword>
<evidence type="ECO:0000256" key="2">
    <source>
        <dbReference type="SAM" id="Phobius"/>
    </source>
</evidence>
<reference evidence="3 4" key="1">
    <citation type="submission" date="2020-02" db="EMBL/GenBank/DDBJ databases">
        <authorList>
            <person name="Ma Q."/>
            <person name="Huang Y."/>
            <person name="Song X."/>
            <person name="Pei D."/>
        </authorList>
    </citation>
    <scope>NUCLEOTIDE SEQUENCE [LARGE SCALE GENOMIC DNA]</scope>
    <source>
        <strain evidence="3">Sxm20200214</strain>
        <tissue evidence="3">Leaf</tissue>
    </source>
</reference>
<feature type="transmembrane region" description="Helical" evidence="2">
    <location>
        <begin position="165"/>
        <end position="188"/>
    </location>
</feature>
<feature type="compositionally biased region" description="Pro residues" evidence="1">
    <location>
        <begin position="1"/>
        <end position="12"/>
    </location>
</feature>
<keyword evidence="2" id="KW-0812">Transmembrane</keyword>
<keyword evidence="2" id="KW-1133">Transmembrane helix</keyword>
<accession>A0A8X7WDY5</accession>
<protein>
    <recommendedName>
        <fullName evidence="5">TraB family protein</fullName>
    </recommendedName>
</protein>
<feature type="region of interest" description="Disordered" evidence="1">
    <location>
        <begin position="1"/>
        <end position="23"/>
    </location>
</feature>
<name>A0A8X7WDY5_BRACI</name>
<dbReference type="InterPro" id="IPR002816">
    <property type="entry name" value="TraB/PrgY/GumN_fam"/>
</dbReference>
<dbReference type="EMBL" id="JAAMPC010000002">
    <property type="protein sequence ID" value="KAG2327746.1"/>
    <property type="molecule type" value="Genomic_DNA"/>
</dbReference>
<dbReference type="PANTHER" id="PTHR21530:SF12">
    <property type="entry name" value="TRAB FAMILY PROTEIN"/>
    <property type="match status" value="1"/>
</dbReference>